<evidence type="ECO:0000313" key="4">
    <source>
        <dbReference type="EMBL" id="MBU3828846.1"/>
    </source>
</evidence>
<dbReference type="InterPro" id="IPR005877">
    <property type="entry name" value="YSIRK_signal_dom"/>
</dbReference>
<proteinExistence type="predicted"/>
<reference evidence="4" key="1">
    <citation type="journal article" date="2021" name="PeerJ">
        <title>Extensive microbial diversity within the chicken gut microbiome revealed by metagenomics and culture.</title>
        <authorList>
            <person name="Gilroy R."/>
            <person name="Ravi A."/>
            <person name="Getino M."/>
            <person name="Pursley I."/>
            <person name="Horton D.L."/>
            <person name="Alikhan N.F."/>
            <person name="Baker D."/>
            <person name="Gharbi K."/>
            <person name="Hall N."/>
            <person name="Watson M."/>
            <person name="Adriaenssens E.M."/>
            <person name="Foster-Nyarko E."/>
            <person name="Jarju S."/>
            <person name="Secka A."/>
            <person name="Antonio M."/>
            <person name="Oren A."/>
            <person name="Chaudhuri R.R."/>
            <person name="La Ragione R."/>
            <person name="Hildebrand F."/>
            <person name="Pallen M.J."/>
        </authorList>
    </citation>
    <scope>NUCLEOTIDE SEQUENCE</scope>
    <source>
        <strain evidence="4">F6-686</strain>
    </source>
</reference>
<organism evidence="4 5">
    <name type="scientific">Candidatus Lactobacillus pullistercoris</name>
    <dbReference type="NCBI Taxonomy" id="2838636"/>
    <lineage>
        <taxon>Bacteria</taxon>
        <taxon>Bacillati</taxon>
        <taxon>Bacillota</taxon>
        <taxon>Bacilli</taxon>
        <taxon>Lactobacillales</taxon>
        <taxon>Lactobacillaceae</taxon>
        <taxon>Lactobacillus</taxon>
    </lineage>
</organism>
<evidence type="ECO:0000313" key="5">
    <source>
        <dbReference type="Proteomes" id="UP000823844"/>
    </source>
</evidence>
<keyword evidence="1" id="KW-0732">Signal</keyword>
<evidence type="ECO:0000259" key="3">
    <source>
        <dbReference type="Pfam" id="PF04650"/>
    </source>
</evidence>
<dbReference type="EMBL" id="JAHLFT010000087">
    <property type="protein sequence ID" value="MBU3828846.1"/>
    <property type="molecule type" value="Genomic_DNA"/>
</dbReference>
<evidence type="ECO:0000256" key="1">
    <source>
        <dbReference type="ARBA" id="ARBA00022729"/>
    </source>
</evidence>
<feature type="region of interest" description="Disordered" evidence="2">
    <location>
        <begin position="45"/>
        <end position="87"/>
    </location>
</feature>
<dbReference type="Pfam" id="PF04650">
    <property type="entry name" value="YSIRK_signal"/>
    <property type="match status" value="1"/>
</dbReference>
<dbReference type="AlphaFoldDB" id="A0A9E2NU24"/>
<feature type="domain" description="YSIRK Gram-positive signal peptide" evidence="3">
    <location>
        <begin position="22"/>
        <end position="37"/>
    </location>
</feature>
<name>A0A9E2NU24_9LACO</name>
<feature type="compositionally biased region" description="Basic and acidic residues" evidence="2">
    <location>
        <begin position="50"/>
        <end position="75"/>
    </location>
</feature>
<sequence length="87" mass="9765">MSKNNHLNKMQRAAEHKLNFEIRKLTIGAVSVMLGVTWMGISAQSVHADTTNEEKTVQTETKKDLDEQKETEKISLPDSVKITKPVS</sequence>
<reference evidence="4" key="2">
    <citation type="submission" date="2021-04" db="EMBL/GenBank/DDBJ databases">
        <authorList>
            <person name="Gilroy R."/>
        </authorList>
    </citation>
    <scope>NUCLEOTIDE SEQUENCE</scope>
    <source>
        <strain evidence="4">F6-686</strain>
    </source>
</reference>
<protein>
    <submittedName>
        <fullName evidence="4">YSIRK-type signal peptide-containing protein</fullName>
    </submittedName>
</protein>
<evidence type="ECO:0000256" key="2">
    <source>
        <dbReference type="SAM" id="MobiDB-lite"/>
    </source>
</evidence>
<comment type="caution">
    <text evidence="4">The sequence shown here is derived from an EMBL/GenBank/DDBJ whole genome shotgun (WGS) entry which is preliminary data.</text>
</comment>
<dbReference type="Proteomes" id="UP000823844">
    <property type="component" value="Unassembled WGS sequence"/>
</dbReference>
<gene>
    <name evidence="4" type="ORF">H9806_06950</name>
</gene>
<dbReference type="NCBIfam" id="TIGR01168">
    <property type="entry name" value="YSIRK_signal"/>
    <property type="match status" value="1"/>
</dbReference>
<accession>A0A9E2NU24</accession>